<feature type="signal peptide" evidence="1">
    <location>
        <begin position="1"/>
        <end position="19"/>
    </location>
</feature>
<dbReference type="EMBL" id="VLTO01000150">
    <property type="protein sequence ID" value="KAA0160786.1"/>
    <property type="molecule type" value="Genomic_DNA"/>
</dbReference>
<dbReference type="Proteomes" id="UP000322899">
    <property type="component" value="Unassembled WGS sequence"/>
</dbReference>
<protein>
    <submittedName>
        <fullName evidence="2">Uncharacterized protein</fullName>
    </submittedName>
</protein>
<evidence type="ECO:0000313" key="3">
    <source>
        <dbReference type="Proteomes" id="UP000322899"/>
    </source>
</evidence>
<proteinExistence type="predicted"/>
<organism evidence="2 3">
    <name type="scientific">Cafeteria roenbergensis</name>
    <name type="common">Marine flagellate</name>
    <dbReference type="NCBI Taxonomy" id="33653"/>
    <lineage>
        <taxon>Eukaryota</taxon>
        <taxon>Sar</taxon>
        <taxon>Stramenopiles</taxon>
        <taxon>Bigyra</taxon>
        <taxon>Opalozoa</taxon>
        <taxon>Bicosoecida</taxon>
        <taxon>Cafeteriaceae</taxon>
        <taxon>Cafeteria</taxon>
    </lineage>
</organism>
<feature type="chain" id="PRO_5022812535" evidence="1">
    <location>
        <begin position="20"/>
        <end position="211"/>
    </location>
</feature>
<sequence>MLAIVAAGAILLASPIASGWLRSVGGSRGSNMYSHRSFEKAMKFASLGANDGPLLTGNIASAYESAISACPSTAEALEGFLSVLPAPPGSAKNWESLSKVATMLSRARSISVRSGTHEASLGEGVCELLKHSIRREQLISVGIAAILSNPTTKMLDLAAQFKQRVKWDEFTIRVGLQIRQCVDCGWTNRAWNDQARLLLQLDCLRSVVARC</sequence>
<evidence type="ECO:0000313" key="2">
    <source>
        <dbReference type="EMBL" id="KAA0160786.1"/>
    </source>
</evidence>
<dbReference type="AlphaFoldDB" id="A0A5A8D5W5"/>
<accession>A0A5A8D5W5</accession>
<comment type="caution">
    <text evidence="2">The sequence shown here is derived from an EMBL/GenBank/DDBJ whole genome shotgun (WGS) entry which is preliminary data.</text>
</comment>
<reference evidence="2 3" key="1">
    <citation type="submission" date="2019-07" db="EMBL/GenBank/DDBJ databases">
        <title>Genomes of Cafeteria roenbergensis.</title>
        <authorList>
            <person name="Fischer M.G."/>
            <person name="Hackl T."/>
            <person name="Roman M."/>
        </authorList>
    </citation>
    <scope>NUCLEOTIDE SEQUENCE [LARGE SCALE GENOMIC DNA]</scope>
    <source>
        <strain evidence="2 3">E4-10P</strain>
    </source>
</reference>
<evidence type="ECO:0000256" key="1">
    <source>
        <dbReference type="SAM" id="SignalP"/>
    </source>
</evidence>
<keyword evidence="1" id="KW-0732">Signal</keyword>
<gene>
    <name evidence="2" type="ORF">FNF27_08226</name>
</gene>
<name>A0A5A8D5W5_CAFRO</name>